<sequence>MKFTLFFINVLFTLHSITIYSLPFVVFHGISDKCSNGGITHFTELLSNWSGSSGHCM</sequence>
<dbReference type="EnsemblPlants" id="PGSC0003DMT400067005">
    <property type="protein sequence ID" value="PGSC0003DMT400067005"/>
    <property type="gene ID" value="PGSC0003DMG401026044"/>
</dbReference>
<dbReference type="Proteomes" id="UP000011115">
    <property type="component" value="Unassembled WGS sequence"/>
</dbReference>
<name>M1CGI7_SOLTU</name>
<dbReference type="OrthoDB" id="10263094at2759"/>
<accession>M1CGI7</accession>
<gene>
    <name evidence="1" type="primary">LOC102594776</name>
</gene>
<proteinExistence type="predicted"/>
<evidence type="ECO:0000313" key="2">
    <source>
        <dbReference type="Proteomes" id="UP000011115"/>
    </source>
</evidence>
<dbReference type="ExpressionAtlas" id="M1CGI7">
    <property type="expression patterns" value="baseline and differential"/>
</dbReference>
<keyword evidence="2" id="KW-1185">Reference proteome</keyword>
<evidence type="ECO:0000313" key="1">
    <source>
        <dbReference type="EnsemblPlants" id="PGSC0003DMT400067005"/>
    </source>
</evidence>
<reference evidence="2" key="1">
    <citation type="journal article" date="2011" name="Nature">
        <title>Genome sequence and analysis of the tuber crop potato.</title>
        <authorList>
            <consortium name="The Potato Genome Sequencing Consortium"/>
        </authorList>
    </citation>
    <scope>NUCLEOTIDE SEQUENCE [LARGE SCALE GENOMIC DNA]</scope>
    <source>
        <strain evidence="2">cv. DM1-3 516 R44</strain>
    </source>
</reference>
<dbReference type="AlphaFoldDB" id="M1CGI7"/>
<dbReference type="Gramene" id="PGSC0003DMT400067005">
    <property type="protein sequence ID" value="PGSC0003DMT400067005"/>
    <property type="gene ID" value="PGSC0003DMG401026044"/>
</dbReference>
<dbReference type="HOGENOM" id="CLU_3000173_0_0_1"/>
<protein>
    <submittedName>
        <fullName evidence="1">Palmitoyl-protein thioesterase</fullName>
    </submittedName>
</protein>
<organism evidence="1 2">
    <name type="scientific">Solanum tuberosum</name>
    <name type="common">Potato</name>
    <dbReference type="NCBI Taxonomy" id="4113"/>
    <lineage>
        <taxon>Eukaryota</taxon>
        <taxon>Viridiplantae</taxon>
        <taxon>Streptophyta</taxon>
        <taxon>Embryophyta</taxon>
        <taxon>Tracheophyta</taxon>
        <taxon>Spermatophyta</taxon>
        <taxon>Magnoliopsida</taxon>
        <taxon>eudicotyledons</taxon>
        <taxon>Gunneridae</taxon>
        <taxon>Pentapetalae</taxon>
        <taxon>asterids</taxon>
        <taxon>lamiids</taxon>
        <taxon>Solanales</taxon>
        <taxon>Solanaceae</taxon>
        <taxon>Solanoideae</taxon>
        <taxon>Solaneae</taxon>
        <taxon>Solanum</taxon>
    </lineage>
</organism>
<reference evidence="1" key="2">
    <citation type="submission" date="2015-06" db="UniProtKB">
        <authorList>
            <consortium name="EnsemblPlants"/>
        </authorList>
    </citation>
    <scope>IDENTIFICATION</scope>
    <source>
        <strain evidence="1">DM1-3 516 R44</strain>
    </source>
</reference>